<dbReference type="SUPFAM" id="SSF81383">
    <property type="entry name" value="F-box domain"/>
    <property type="match status" value="1"/>
</dbReference>
<dbReference type="Gene3D" id="3.80.10.10">
    <property type="entry name" value="Ribonuclease Inhibitor"/>
    <property type="match status" value="1"/>
</dbReference>
<feature type="repeat" description="TPR" evidence="3">
    <location>
        <begin position="39"/>
        <end position="72"/>
    </location>
</feature>
<dbReference type="InterPro" id="IPR036047">
    <property type="entry name" value="F-box-like_dom_sf"/>
</dbReference>
<evidence type="ECO:0000313" key="4">
    <source>
        <dbReference type="EMBL" id="KIJ38912.1"/>
    </source>
</evidence>
<dbReference type="HOGENOM" id="CLU_511015_0_0_1"/>
<dbReference type="Proteomes" id="UP000054279">
    <property type="component" value="Unassembled WGS sequence"/>
</dbReference>
<keyword evidence="5" id="KW-1185">Reference proteome</keyword>
<keyword evidence="2 3" id="KW-0802">TPR repeat</keyword>
<keyword evidence="1" id="KW-0677">Repeat</keyword>
<dbReference type="AlphaFoldDB" id="A0A0C9VBM7"/>
<dbReference type="PANTHER" id="PTHR22904:SF523">
    <property type="entry name" value="STRESS-INDUCED-PHOSPHOPROTEIN 1"/>
    <property type="match status" value="1"/>
</dbReference>
<dbReference type="SUPFAM" id="SSF48452">
    <property type="entry name" value="TPR-like"/>
    <property type="match status" value="1"/>
</dbReference>
<name>A0A0C9VBM7_SPHS4</name>
<evidence type="ECO:0000256" key="2">
    <source>
        <dbReference type="ARBA" id="ARBA00022803"/>
    </source>
</evidence>
<dbReference type="InterPro" id="IPR032675">
    <property type="entry name" value="LRR_dom_sf"/>
</dbReference>
<dbReference type="PANTHER" id="PTHR22904">
    <property type="entry name" value="TPR REPEAT CONTAINING PROTEIN"/>
    <property type="match status" value="1"/>
</dbReference>
<evidence type="ECO:0000313" key="5">
    <source>
        <dbReference type="Proteomes" id="UP000054279"/>
    </source>
</evidence>
<organism evidence="4 5">
    <name type="scientific">Sphaerobolus stellatus (strain SS14)</name>
    <dbReference type="NCBI Taxonomy" id="990650"/>
    <lineage>
        <taxon>Eukaryota</taxon>
        <taxon>Fungi</taxon>
        <taxon>Dikarya</taxon>
        <taxon>Basidiomycota</taxon>
        <taxon>Agaricomycotina</taxon>
        <taxon>Agaricomycetes</taxon>
        <taxon>Phallomycetidae</taxon>
        <taxon>Geastrales</taxon>
        <taxon>Sphaerobolaceae</taxon>
        <taxon>Sphaerobolus</taxon>
    </lineage>
</organism>
<reference evidence="4 5" key="1">
    <citation type="submission" date="2014-06" db="EMBL/GenBank/DDBJ databases">
        <title>Evolutionary Origins and Diversification of the Mycorrhizal Mutualists.</title>
        <authorList>
            <consortium name="DOE Joint Genome Institute"/>
            <consortium name="Mycorrhizal Genomics Consortium"/>
            <person name="Kohler A."/>
            <person name="Kuo A."/>
            <person name="Nagy L.G."/>
            <person name="Floudas D."/>
            <person name="Copeland A."/>
            <person name="Barry K.W."/>
            <person name="Cichocki N."/>
            <person name="Veneault-Fourrey C."/>
            <person name="LaButti K."/>
            <person name="Lindquist E.A."/>
            <person name="Lipzen A."/>
            <person name="Lundell T."/>
            <person name="Morin E."/>
            <person name="Murat C."/>
            <person name="Riley R."/>
            <person name="Ohm R."/>
            <person name="Sun H."/>
            <person name="Tunlid A."/>
            <person name="Henrissat B."/>
            <person name="Grigoriev I.V."/>
            <person name="Hibbett D.S."/>
            <person name="Martin F."/>
        </authorList>
    </citation>
    <scope>NUCLEOTIDE SEQUENCE [LARGE SCALE GENOMIC DNA]</scope>
    <source>
        <strain evidence="4 5">SS14</strain>
    </source>
</reference>
<dbReference type="EMBL" id="KN837156">
    <property type="protein sequence ID" value="KIJ38912.1"/>
    <property type="molecule type" value="Genomic_DNA"/>
</dbReference>
<dbReference type="OrthoDB" id="2423701at2759"/>
<dbReference type="GO" id="GO:0051879">
    <property type="term" value="F:Hsp90 protein binding"/>
    <property type="evidence" value="ECO:0007669"/>
    <property type="project" value="TreeGrafter"/>
</dbReference>
<dbReference type="InterPro" id="IPR019734">
    <property type="entry name" value="TPR_rpt"/>
</dbReference>
<proteinExistence type="predicted"/>
<evidence type="ECO:0000256" key="1">
    <source>
        <dbReference type="ARBA" id="ARBA00022737"/>
    </source>
</evidence>
<gene>
    <name evidence="4" type="ORF">M422DRAFT_258320</name>
</gene>
<dbReference type="InterPro" id="IPR011990">
    <property type="entry name" value="TPR-like_helical_dom_sf"/>
</dbReference>
<dbReference type="PROSITE" id="PS50005">
    <property type="entry name" value="TPR"/>
    <property type="match status" value="1"/>
</dbReference>
<protein>
    <recommendedName>
        <fullName evidence="6">F-box domain-containing protein</fullName>
    </recommendedName>
</protein>
<evidence type="ECO:0008006" key="6">
    <source>
        <dbReference type="Google" id="ProtNLM"/>
    </source>
</evidence>
<dbReference type="Gene3D" id="1.25.40.10">
    <property type="entry name" value="Tetratricopeptide repeat domain"/>
    <property type="match status" value="1"/>
</dbReference>
<dbReference type="SMART" id="SM00028">
    <property type="entry name" value="TPR"/>
    <property type="match status" value="3"/>
</dbReference>
<sequence length="572" mass="64753">MNLPWDTHFRNGIAAFRVAKYADAVDYFTKSINYGGDRYDVYDSRAAAFEKQGKLKEALKDCRKVIELAPGKRHGYLRSARVFLQAKKYDTALDMIRRAFGCVPENDAERRNELDVLEKMIMDAKDSASPVRPPKKFPFVQLPVELVCEIFAYVVAENSVFPLLASHVSRDWRAFALSKPEYWGSLVLSDRMPQRKVSAWLERSKGKITELRILRDMGTLQLQDIMEQFYNHPGIFKHIKIFHAEAHIHQISVGMVGIPDLLKNLDIGELRLSVRRSKLATHDGTTLSPFVLRDRPSNISSLTIEWIMVEWNPIVHNFTHLRTLLVRGAYQFPSLENLLALFGQNPGLEKVILDKDYITEINPQPPANPGTHDIHLPNLACLHLTGDFKVDVILQHLNLPVLQSLTLVGCHPPVHIILNHLEPKSAPIKEVNINLCRVNPERLVGFFSNLKELENFTLNRTPADVGLIVDALAGTHNLDSGEVAYNCPRLRRVNLHSCSNLEGGPIVRLVKSRLEGAQPGSNAQNGPPCKLEEIRIDYCPKIDPSVPTWLHGRVTKFSCVYMSKKEGMKIRQ</sequence>
<dbReference type="SUPFAM" id="SSF52047">
    <property type="entry name" value="RNI-like"/>
    <property type="match status" value="1"/>
</dbReference>
<accession>A0A0C9VBM7</accession>
<evidence type="ECO:0000256" key="3">
    <source>
        <dbReference type="PROSITE-ProRule" id="PRU00339"/>
    </source>
</evidence>